<keyword evidence="1" id="KW-1133">Transmembrane helix</keyword>
<dbReference type="EMBL" id="DSPX01000104">
    <property type="protein sequence ID" value="HGG01094.1"/>
    <property type="molecule type" value="Genomic_DNA"/>
</dbReference>
<dbReference type="AlphaFoldDB" id="A0A7C3VGU0"/>
<dbReference type="InterPro" id="IPR058286">
    <property type="entry name" value="DUF7980"/>
</dbReference>
<gene>
    <name evidence="2" type="ORF">ENR15_10700</name>
</gene>
<evidence type="ECO:0000256" key="1">
    <source>
        <dbReference type="SAM" id="Phobius"/>
    </source>
</evidence>
<feature type="transmembrane region" description="Helical" evidence="1">
    <location>
        <begin position="108"/>
        <end position="128"/>
    </location>
</feature>
<keyword evidence="1" id="KW-0812">Transmembrane</keyword>
<organism evidence="2">
    <name type="scientific">Planktothricoides sp. SpSt-374</name>
    <dbReference type="NCBI Taxonomy" id="2282167"/>
    <lineage>
        <taxon>Bacteria</taxon>
        <taxon>Bacillati</taxon>
        <taxon>Cyanobacteriota</taxon>
        <taxon>Cyanophyceae</taxon>
        <taxon>Oscillatoriophycideae</taxon>
        <taxon>Oscillatoriales</taxon>
        <taxon>Oscillatoriaceae</taxon>
        <taxon>Planktothricoides</taxon>
    </lineage>
</organism>
<proteinExistence type="predicted"/>
<evidence type="ECO:0000313" key="2">
    <source>
        <dbReference type="EMBL" id="HGG01094.1"/>
    </source>
</evidence>
<dbReference type="Pfam" id="PF25937">
    <property type="entry name" value="DUF7980"/>
    <property type="match status" value="1"/>
</dbReference>
<name>A0A7C3VGU0_9CYAN</name>
<accession>A0A7C3VGU0</accession>
<reference evidence="2" key="1">
    <citation type="journal article" date="2020" name="mSystems">
        <title>Genome- and Community-Level Interaction Insights into Carbon Utilization and Element Cycling Functions of Hydrothermarchaeota in Hydrothermal Sediment.</title>
        <authorList>
            <person name="Zhou Z."/>
            <person name="Liu Y."/>
            <person name="Xu W."/>
            <person name="Pan J."/>
            <person name="Luo Z.H."/>
            <person name="Li M."/>
        </authorList>
    </citation>
    <scope>NUCLEOTIDE SEQUENCE [LARGE SCALE GENOMIC DNA]</scope>
    <source>
        <strain evidence="2">SpSt-374</strain>
    </source>
</reference>
<keyword evidence="1" id="KW-0472">Membrane</keyword>
<feature type="transmembrane region" description="Helical" evidence="1">
    <location>
        <begin position="67"/>
        <end position="87"/>
    </location>
</feature>
<sequence length="153" mass="16707">MKPTSALTGDLSKGANPLKSPWKKLRGGVLFVLGYLLSPLSWWNDLVFNLPLAYLFGYICSWVDKDWLLPGAIAGYWFSNIAGILLMQAGIIDVCQENAGERNLKKELLAGLASSTAYTVLIVTLIQLKILETPDLLLSKALTNISAMLSALH</sequence>
<feature type="transmembrane region" description="Helical" evidence="1">
    <location>
        <begin position="28"/>
        <end position="47"/>
    </location>
</feature>
<comment type="caution">
    <text evidence="2">The sequence shown here is derived from an EMBL/GenBank/DDBJ whole genome shotgun (WGS) entry which is preliminary data.</text>
</comment>
<protein>
    <submittedName>
        <fullName evidence="2">Uncharacterized protein</fullName>
    </submittedName>
</protein>